<name>A0A9Q9AX51_9PEZI</name>
<gene>
    <name evidence="1" type="ORF">Slin15195_G108660</name>
</gene>
<evidence type="ECO:0000313" key="1">
    <source>
        <dbReference type="EMBL" id="USW57547.1"/>
    </source>
</evidence>
<keyword evidence="2" id="KW-1185">Reference proteome</keyword>
<sequence length="388" mass="43113">MPDRPTGRHAGPATLPSNGSCPFLDMAEELRVIIYQFAYGHKYTNGLVAKGEIDERHGKQAREGNASSSLPVFKHAVDELMVCKRFFAGAAPVLCTAQVLVNPDREYHGAKDTVKSLLLQAYVRSAEKIHCNDLYEIGQFSSLRHLDITIGAVFDESDFVELPLVVRSKALRGLQSFSIIPDSNHYADTPEKEATWASSIQALQQYIMSLVTKPKGPHHNRTARRDGQNTLYPGSRVSMIYSTLLPAEDEYVYADVDIAAAEQDPEQMVIGSIHGQPVHAPRSMRAIPDFKMTRENPFLALSLQWQAKRTQELLWKVPGATMGTVYATHQAINHSIGRAIAIEADESESAKPMTGNDVAAEMGMTGFQLYDYIYKFQQAHPDFDSNLE</sequence>
<protein>
    <submittedName>
        <fullName evidence="1">Uncharacterized protein</fullName>
    </submittedName>
</protein>
<evidence type="ECO:0000313" key="2">
    <source>
        <dbReference type="Proteomes" id="UP001056384"/>
    </source>
</evidence>
<reference evidence="1" key="1">
    <citation type="submission" date="2022-06" db="EMBL/GenBank/DDBJ databases">
        <title>Complete genome sequences of two strains of the flax pathogen Septoria linicola.</title>
        <authorList>
            <person name="Lapalu N."/>
            <person name="Simon A."/>
            <person name="Demenou B."/>
            <person name="Paumier D."/>
            <person name="Guillot M.-P."/>
            <person name="Gout L."/>
            <person name="Valade R."/>
        </authorList>
    </citation>
    <scope>NUCLEOTIDE SEQUENCE</scope>
    <source>
        <strain evidence="1">SE15195</strain>
    </source>
</reference>
<dbReference type="AlphaFoldDB" id="A0A9Q9AX51"/>
<accession>A0A9Q9AX51</accession>
<dbReference type="Proteomes" id="UP001056384">
    <property type="component" value="Chromosome 10"/>
</dbReference>
<proteinExistence type="predicted"/>
<organism evidence="1 2">
    <name type="scientific">Septoria linicola</name>
    <dbReference type="NCBI Taxonomy" id="215465"/>
    <lineage>
        <taxon>Eukaryota</taxon>
        <taxon>Fungi</taxon>
        <taxon>Dikarya</taxon>
        <taxon>Ascomycota</taxon>
        <taxon>Pezizomycotina</taxon>
        <taxon>Dothideomycetes</taxon>
        <taxon>Dothideomycetidae</taxon>
        <taxon>Mycosphaerellales</taxon>
        <taxon>Mycosphaerellaceae</taxon>
        <taxon>Septoria</taxon>
    </lineage>
</organism>
<dbReference type="EMBL" id="CP099427">
    <property type="protein sequence ID" value="USW57547.1"/>
    <property type="molecule type" value="Genomic_DNA"/>
</dbReference>